<dbReference type="Pfam" id="PF00561">
    <property type="entry name" value="Abhydrolase_1"/>
    <property type="match status" value="1"/>
</dbReference>
<dbReference type="GO" id="GO:0016020">
    <property type="term" value="C:membrane"/>
    <property type="evidence" value="ECO:0007669"/>
    <property type="project" value="TreeGrafter"/>
</dbReference>
<dbReference type="Proteomes" id="UP000184066">
    <property type="component" value="Unassembled WGS sequence"/>
</dbReference>
<dbReference type="InterPro" id="IPR000073">
    <property type="entry name" value="AB_hydrolase_1"/>
</dbReference>
<dbReference type="Gene3D" id="3.40.50.1820">
    <property type="entry name" value="alpha/beta hydrolase"/>
    <property type="match status" value="1"/>
</dbReference>
<feature type="signal peptide" evidence="1">
    <location>
        <begin position="1"/>
        <end position="19"/>
    </location>
</feature>
<dbReference type="PANTHER" id="PTHR43798">
    <property type="entry name" value="MONOACYLGLYCEROL LIPASE"/>
    <property type="match status" value="1"/>
</dbReference>
<reference evidence="3 4" key="1">
    <citation type="submission" date="2016-12" db="EMBL/GenBank/DDBJ databases">
        <authorList>
            <person name="Song W.-J."/>
            <person name="Kurnit D.M."/>
        </authorList>
    </citation>
    <scope>NUCLEOTIDE SEQUENCE [LARGE SCALE GENOMIC DNA]</scope>
    <source>
        <strain evidence="3 4">CGMCC 1.10808</strain>
    </source>
</reference>
<dbReference type="PRINTS" id="PR00111">
    <property type="entry name" value="ABHYDROLASE"/>
</dbReference>
<keyword evidence="1" id="KW-0732">Signal</keyword>
<gene>
    <name evidence="3" type="ORF">SAMN05216200_10985</name>
</gene>
<dbReference type="STRING" id="1189325.SAMN04488119_10937"/>
<dbReference type="PANTHER" id="PTHR43798:SF33">
    <property type="entry name" value="HYDROLASE, PUTATIVE (AFU_ORTHOLOGUE AFUA_2G14860)-RELATED"/>
    <property type="match status" value="1"/>
</dbReference>
<dbReference type="InterPro" id="IPR029058">
    <property type="entry name" value="AB_hydrolase_fold"/>
</dbReference>
<proteinExistence type="predicted"/>
<organism evidence="3 4">
    <name type="scientific">Oceanicella actignis</name>
    <dbReference type="NCBI Taxonomy" id="1189325"/>
    <lineage>
        <taxon>Bacteria</taxon>
        <taxon>Pseudomonadati</taxon>
        <taxon>Pseudomonadota</taxon>
        <taxon>Alphaproteobacteria</taxon>
        <taxon>Rhodobacterales</taxon>
        <taxon>Paracoccaceae</taxon>
        <taxon>Oceanicella</taxon>
    </lineage>
</organism>
<feature type="chain" id="PRO_5009929515" evidence="1">
    <location>
        <begin position="20"/>
        <end position="320"/>
    </location>
</feature>
<accession>A0A1M7TSG2</accession>
<dbReference type="EMBL" id="FRDL01000009">
    <property type="protein sequence ID" value="SHN73694.1"/>
    <property type="molecule type" value="Genomic_DNA"/>
</dbReference>
<evidence type="ECO:0000256" key="1">
    <source>
        <dbReference type="SAM" id="SignalP"/>
    </source>
</evidence>
<evidence type="ECO:0000313" key="4">
    <source>
        <dbReference type="Proteomes" id="UP000184066"/>
    </source>
</evidence>
<protein>
    <submittedName>
        <fullName evidence="3">Pimeloyl-ACP methyl ester carboxylesterase</fullName>
    </submittedName>
</protein>
<sequence>MTLLAFIAAALIGAGAVMAAGGAAYMARLSRAIAAAHPPCGRWREVRGGRIHFIERGRPDGPALVLIHGLGGNLHNFNRMIPLLERDFRVIALDRPGSGWSERRSDRLAALPEQARMIAEFLRAEGVARPVLVGHSLGGAVALALALEHPEQVGALALLAPLTHPIRRPPAAFRVLALGRPWARRAAARLFAPLIGEAVLPGMLRAVFAPEPVPPEFETEGAVRLALRPAAAAAAAADLAHVVDVAALAPRYGALRAPGGVLFGGGDTLLDPQAQGEALARAAPGIHCRVLFGRGHMLPWTCPEACAALAAEAAAMARMA</sequence>
<keyword evidence="4" id="KW-1185">Reference proteome</keyword>
<dbReference type="InterPro" id="IPR050266">
    <property type="entry name" value="AB_hydrolase_sf"/>
</dbReference>
<evidence type="ECO:0000313" key="3">
    <source>
        <dbReference type="EMBL" id="SHN73694.1"/>
    </source>
</evidence>
<feature type="domain" description="AB hydrolase-1" evidence="2">
    <location>
        <begin position="62"/>
        <end position="300"/>
    </location>
</feature>
<evidence type="ECO:0000259" key="2">
    <source>
        <dbReference type="Pfam" id="PF00561"/>
    </source>
</evidence>
<name>A0A1M7TSG2_9RHOB</name>
<dbReference type="AlphaFoldDB" id="A0A1M7TSG2"/>
<dbReference type="SUPFAM" id="SSF53474">
    <property type="entry name" value="alpha/beta-Hydrolases"/>
    <property type="match status" value="1"/>
</dbReference>